<reference evidence="4" key="1">
    <citation type="journal article" date="2020" name="Phytopathology">
        <title>Genome Sequence Resources of Colletotrichum truncatum, C. plurivorum, C. musicola, and C. sojae: Four Species Pathogenic to Soybean (Glycine max).</title>
        <authorList>
            <person name="Rogerio F."/>
            <person name="Boufleur T.R."/>
            <person name="Ciampi-Guillardi M."/>
            <person name="Sukno S.A."/>
            <person name="Thon M.R."/>
            <person name="Massola Junior N.S."/>
            <person name="Baroncelli R."/>
        </authorList>
    </citation>
    <scope>NUCLEOTIDE SEQUENCE</scope>
    <source>
        <strain evidence="4">LFN00145</strain>
    </source>
</reference>
<evidence type="ECO:0000313" key="5">
    <source>
        <dbReference type="Proteomes" id="UP000654918"/>
    </source>
</evidence>
<dbReference type="EMBL" id="WIGO01000394">
    <property type="protein sequence ID" value="KAF6813880.1"/>
    <property type="molecule type" value="Genomic_DNA"/>
</dbReference>
<protein>
    <recommendedName>
        <fullName evidence="3">Zn(2)-C6 fungal-type domain-containing protein</fullName>
    </recommendedName>
</protein>
<dbReference type="Pfam" id="PF00172">
    <property type="entry name" value="Zn_clus"/>
    <property type="match status" value="1"/>
</dbReference>
<sequence>METVLRDACDNCHRKKSRCQSEGSGACVDCRQTGQACVFSPRRQMGRPRREPGQKRAKTRNLTIRASTTELRRKQQPASDGDVPAVVDSILPPSPWSNSTEISPMGNSFMFSPVDMPFDHEEWMDLSHGQPQMVYGQQYQPPFEQAFGTPEHELQIDFPGQATTPGDRNQTPQDACLANGVHLQSSHIAMGQSPPLDPYFVPDSGEMEVYRQLSQLLFALHTARETYRSERSGGGTCCRQVLERIFMLGSSLCDVLSARPRGEFPKETTASPCLLLSVSVISTLVDIYQYVLDCVKESTCPPAGDDHPAAAVAAQTAGTHHRLQVYSDAGVMDFHLGHLLAVLGDCQVDAVSSQMQGRLQEVRKALQGFMDKMRPPRRCGSSSPGEPSSM</sequence>
<comment type="caution">
    <text evidence="4">The sequence shown here is derived from an EMBL/GenBank/DDBJ whole genome shotgun (WGS) entry which is preliminary data.</text>
</comment>
<dbReference type="InterPro" id="IPR036864">
    <property type="entry name" value="Zn2-C6_fun-type_DNA-bd_sf"/>
</dbReference>
<keyword evidence="5" id="KW-1185">Reference proteome</keyword>
<organism evidence="4 5">
    <name type="scientific">Colletotrichum plurivorum</name>
    <dbReference type="NCBI Taxonomy" id="2175906"/>
    <lineage>
        <taxon>Eukaryota</taxon>
        <taxon>Fungi</taxon>
        <taxon>Dikarya</taxon>
        <taxon>Ascomycota</taxon>
        <taxon>Pezizomycotina</taxon>
        <taxon>Sordariomycetes</taxon>
        <taxon>Hypocreomycetidae</taxon>
        <taxon>Glomerellales</taxon>
        <taxon>Glomerellaceae</taxon>
        <taxon>Colletotrichum</taxon>
        <taxon>Colletotrichum orchidearum species complex</taxon>
    </lineage>
</organism>
<dbReference type="GO" id="GO:0008270">
    <property type="term" value="F:zinc ion binding"/>
    <property type="evidence" value="ECO:0007669"/>
    <property type="project" value="InterPro"/>
</dbReference>
<evidence type="ECO:0000256" key="2">
    <source>
        <dbReference type="SAM" id="MobiDB-lite"/>
    </source>
</evidence>
<evidence type="ECO:0000259" key="3">
    <source>
        <dbReference type="PROSITE" id="PS50048"/>
    </source>
</evidence>
<dbReference type="Proteomes" id="UP000654918">
    <property type="component" value="Unassembled WGS sequence"/>
</dbReference>
<feature type="domain" description="Zn(2)-C6 fungal-type" evidence="3">
    <location>
        <begin position="8"/>
        <end position="39"/>
    </location>
</feature>
<dbReference type="Gene3D" id="4.10.240.10">
    <property type="entry name" value="Zn(2)-C6 fungal-type DNA-binding domain"/>
    <property type="match status" value="1"/>
</dbReference>
<keyword evidence="1" id="KW-0539">Nucleus</keyword>
<dbReference type="CDD" id="cd00067">
    <property type="entry name" value="GAL4"/>
    <property type="match status" value="1"/>
</dbReference>
<dbReference type="InterPro" id="IPR001138">
    <property type="entry name" value="Zn2Cys6_DnaBD"/>
</dbReference>
<evidence type="ECO:0000256" key="1">
    <source>
        <dbReference type="ARBA" id="ARBA00023242"/>
    </source>
</evidence>
<dbReference type="PROSITE" id="PS00463">
    <property type="entry name" value="ZN2_CY6_FUNGAL_1"/>
    <property type="match status" value="1"/>
</dbReference>
<dbReference type="AlphaFoldDB" id="A0A8H6JIY0"/>
<dbReference type="PROSITE" id="PS50048">
    <property type="entry name" value="ZN2_CY6_FUNGAL_2"/>
    <property type="match status" value="1"/>
</dbReference>
<gene>
    <name evidence="4" type="ORF">CPLU01_14542</name>
</gene>
<dbReference type="GO" id="GO:0000981">
    <property type="term" value="F:DNA-binding transcription factor activity, RNA polymerase II-specific"/>
    <property type="evidence" value="ECO:0007669"/>
    <property type="project" value="InterPro"/>
</dbReference>
<proteinExistence type="predicted"/>
<accession>A0A8H6JIY0</accession>
<dbReference type="SUPFAM" id="SSF57701">
    <property type="entry name" value="Zn2/Cys6 DNA-binding domain"/>
    <property type="match status" value="1"/>
</dbReference>
<feature type="region of interest" description="Disordered" evidence="2">
    <location>
        <begin position="66"/>
        <end position="87"/>
    </location>
</feature>
<name>A0A8H6JIY0_9PEZI</name>
<evidence type="ECO:0000313" key="4">
    <source>
        <dbReference type="EMBL" id="KAF6813880.1"/>
    </source>
</evidence>